<gene>
    <name evidence="2" type="ORF">WJ53_19905</name>
</gene>
<proteinExistence type="predicted"/>
<evidence type="ECO:0000313" key="2">
    <source>
        <dbReference type="EMBL" id="KVM21141.1"/>
    </source>
</evidence>
<feature type="region of interest" description="Disordered" evidence="1">
    <location>
        <begin position="1"/>
        <end position="37"/>
    </location>
</feature>
<dbReference type="EMBL" id="LOZE01000132">
    <property type="protein sequence ID" value="KVM21141.1"/>
    <property type="molecule type" value="Genomic_DNA"/>
</dbReference>
<dbReference type="Proteomes" id="UP000061665">
    <property type="component" value="Unassembled WGS sequence"/>
</dbReference>
<protein>
    <recommendedName>
        <fullName evidence="4">TraD/TraG TraM recognition site domain-containing protein</fullName>
    </recommendedName>
</protein>
<comment type="caution">
    <text evidence="2">The sequence shown here is derived from an EMBL/GenBank/DDBJ whole genome shotgun (WGS) entry which is preliminary data.</text>
</comment>
<evidence type="ECO:0000313" key="3">
    <source>
        <dbReference type="Proteomes" id="UP000061665"/>
    </source>
</evidence>
<evidence type="ECO:0000256" key="1">
    <source>
        <dbReference type="SAM" id="MobiDB-lite"/>
    </source>
</evidence>
<feature type="compositionally biased region" description="Polar residues" evidence="1">
    <location>
        <begin position="146"/>
        <end position="158"/>
    </location>
</feature>
<feature type="region of interest" description="Disordered" evidence="1">
    <location>
        <begin position="144"/>
        <end position="166"/>
    </location>
</feature>
<accession>A0AB73FU11</accession>
<name>A0AB73FU11_9BURK</name>
<evidence type="ECO:0008006" key="4">
    <source>
        <dbReference type="Google" id="ProtNLM"/>
    </source>
</evidence>
<reference evidence="2 3" key="1">
    <citation type="submission" date="2015-11" db="EMBL/GenBank/DDBJ databases">
        <title>Expanding the genomic diversity of Burkholderia species for the development of highly accurate diagnostics.</title>
        <authorList>
            <person name="Sahl J."/>
            <person name="Keim P."/>
            <person name="Wagner D."/>
        </authorList>
    </citation>
    <scope>NUCLEOTIDE SEQUENCE [LARGE SCALE GENOMIC DNA]</scope>
    <source>
        <strain evidence="2 3">MSMB2058</strain>
    </source>
</reference>
<sequence>MVETRQGKRRAIRSAKEAYSATDSHVKSPAHSASSAKNSKTVNLGYNRFVELVRRKGGKVVIATVPDPSTQERLAELERQVGLITRFGSKVDCLKAIDFEAAAITPPDIMKVLFGYPVAHSTTAAKLDGPLDLSRMTLPAVDPETFSEQSRKAIQQRFQSRKKEKA</sequence>
<dbReference type="AlphaFoldDB" id="A0AB73FU11"/>
<organism evidence="2 3">
    <name type="scientific">Burkholderia ubonensis</name>
    <dbReference type="NCBI Taxonomy" id="101571"/>
    <lineage>
        <taxon>Bacteria</taxon>
        <taxon>Pseudomonadati</taxon>
        <taxon>Pseudomonadota</taxon>
        <taxon>Betaproteobacteria</taxon>
        <taxon>Burkholderiales</taxon>
        <taxon>Burkholderiaceae</taxon>
        <taxon>Burkholderia</taxon>
        <taxon>Burkholderia cepacia complex</taxon>
    </lineage>
</organism>